<comment type="catalytic activity">
    <reaction evidence="1">
        <text>S-ubiquitinyl-[E2 ubiquitin-conjugating enzyme]-L-cysteine + [acceptor protein]-L-lysine = [E2 ubiquitin-conjugating enzyme]-L-cysteine + N(6)-ubiquitinyl-[acceptor protein]-L-lysine.</text>
        <dbReference type="EC" id="2.3.2.27"/>
    </reaction>
</comment>
<dbReference type="SUPFAM" id="SSF56112">
    <property type="entry name" value="Protein kinase-like (PK-like)"/>
    <property type="match status" value="1"/>
</dbReference>
<name>A0A804MI65_MAIZE</name>
<dbReference type="EnsemblPlants" id="Zm00001eb087310_T001">
    <property type="protein sequence ID" value="Zm00001eb087310_P001"/>
    <property type="gene ID" value="Zm00001eb087310"/>
</dbReference>
<dbReference type="PROSITE" id="PS50011">
    <property type="entry name" value="PROTEIN_KINASE_DOM"/>
    <property type="match status" value="1"/>
</dbReference>
<dbReference type="Gene3D" id="3.30.200.20">
    <property type="entry name" value="Phosphorylase Kinase, domain 1"/>
    <property type="match status" value="1"/>
</dbReference>
<dbReference type="AlphaFoldDB" id="A0A804MI65"/>
<dbReference type="InParanoid" id="A0A804MI65"/>
<reference evidence="5" key="2">
    <citation type="submission" date="2019-07" db="EMBL/GenBank/DDBJ databases">
        <authorList>
            <person name="Seetharam A."/>
            <person name="Woodhouse M."/>
            <person name="Cannon E."/>
        </authorList>
    </citation>
    <scope>NUCLEOTIDE SEQUENCE [LARGE SCALE GENOMIC DNA]</scope>
    <source>
        <strain evidence="5">cv. B73</strain>
    </source>
</reference>
<accession>A0A804MI65</accession>
<dbReference type="InterPro" id="IPR000719">
    <property type="entry name" value="Prot_kinase_dom"/>
</dbReference>
<dbReference type="Gene3D" id="1.10.510.10">
    <property type="entry name" value="Transferase(Phosphotransferase) domain 1"/>
    <property type="match status" value="1"/>
</dbReference>
<protein>
    <recommendedName>
        <fullName evidence="2">RING-type E3 ubiquitin transferase</fullName>
        <ecNumber evidence="2">2.3.2.27</ecNumber>
    </recommendedName>
</protein>
<evidence type="ECO:0000259" key="4">
    <source>
        <dbReference type="PROSITE" id="PS50011"/>
    </source>
</evidence>
<evidence type="ECO:0000256" key="3">
    <source>
        <dbReference type="ARBA" id="ARBA00022786"/>
    </source>
</evidence>
<evidence type="ECO:0000256" key="1">
    <source>
        <dbReference type="ARBA" id="ARBA00000900"/>
    </source>
</evidence>
<dbReference type="Pfam" id="PF00069">
    <property type="entry name" value="Pkinase"/>
    <property type="match status" value="1"/>
</dbReference>
<dbReference type="SMART" id="SM00220">
    <property type="entry name" value="S_TKc"/>
    <property type="match status" value="1"/>
</dbReference>
<proteinExistence type="predicted"/>
<evidence type="ECO:0000313" key="5">
    <source>
        <dbReference type="EnsemblPlants" id="Zm00001eb087310_P001"/>
    </source>
</evidence>
<dbReference type="Proteomes" id="UP000007305">
    <property type="component" value="Chromosome 2"/>
</dbReference>
<organism evidence="5 6">
    <name type="scientific">Zea mays</name>
    <name type="common">Maize</name>
    <dbReference type="NCBI Taxonomy" id="4577"/>
    <lineage>
        <taxon>Eukaryota</taxon>
        <taxon>Viridiplantae</taxon>
        <taxon>Streptophyta</taxon>
        <taxon>Embryophyta</taxon>
        <taxon>Tracheophyta</taxon>
        <taxon>Spermatophyta</taxon>
        <taxon>Magnoliopsida</taxon>
        <taxon>Liliopsida</taxon>
        <taxon>Poales</taxon>
        <taxon>Poaceae</taxon>
        <taxon>PACMAD clade</taxon>
        <taxon>Panicoideae</taxon>
        <taxon>Andropogonodae</taxon>
        <taxon>Andropogoneae</taxon>
        <taxon>Tripsacinae</taxon>
        <taxon>Zea</taxon>
    </lineage>
</organism>
<keyword evidence="3" id="KW-0833">Ubl conjugation pathway</keyword>
<evidence type="ECO:0000313" key="6">
    <source>
        <dbReference type="Proteomes" id="UP000007305"/>
    </source>
</evidence>
<dbReference type="GO" id="GO:0061630">
    <property type="term" value="F:ubiquitin protein ligase activity"/>
    <property type="evidence" value="ECO:0007669"/>
    <property type="project" value="UniProtKB-EC"/>
</dbReference>
<dbReference type="PROSITE" id="PS00108">
    <property type="entry name" value="PROTEIN_KINASE_ST"/>
    <property type="match status" value="1"/>
</dbReference>
<feature type="domain" description="Protein kinase" evidence="4">
    <location>
        <begin position="130"/>
        <end position="394"/>
    </location>
</feature>
<dbReference type="InterPro" id="IPR008271">
    <property type="entry name" value="Ser/Thr_kinase_AS"/>
</dbReference>
<dbReference type="GO" id="GO:0004672">
    <property type="term" value="F:protein kinase activity"/>
    <property type="evidence" value="ECO:0007669"/>
    <property type="project" value="InterPro"/>
</dbReference>
<reference evidence="5" key="3">
    <citation type="submission" date="2021-05" db="UniProtKB">
        <authorList>
            <consortium name="EnsemblPlants"/>
        </authorList>
    </citation>
    <scope>IDENTIFICATION</scope>
    <source>
        <strain evidence="5">cv. B73</strain>
    </source>
</reference>
<evidence type="ECO:0000256" key="2">
    <source>
        <dbReference type="ARBA" id="ARBA00012483"/>
    </source>
</evidence>
<dbReference type="GO" id="GO:0005524">
    <property type="term" value="F:ATP binding"/>
    <property type="evidence" value="ECO:0007669"/>
    <property type="project" value="InterPro"/>
</dbReference>
<dbReference type="InterPro" id="IPR011009">
    <property type="entry name" value="Kinase-like_dom_sf"/>
</dbReference>
<reference evidence="6" key="1">
    <citation type="submission" date="2015-12" db="EMBL/GenBank/DDBJ databases">
        <title>Update maize B73 reference genome by single molecule sequencing technologies.</title>
        <authorList>
            <consortium name="Maize Genome Sequencing Project"/>
            <person name="Ware D."/>
        </authorList>
    </citation>
    <scope>NUCLEOTIDE SEQUENCE [LARGE SCALE GENOMIC DNA]</scope>
    <source>
        <strain evidence="6">cv. B73</strain>
    </source>
</reference>
<dbReference type="InterPro" id="IPR051348">
    <property type="entry name" value="U-box_ubiquitin_ligases"/>
</dbReference>
<dbReference type="EC" id="2.3.2.27" evidence="2"/>
<dbReference type="PANTHER" id="PTHR45647">
    <property type="entry name" value="OS02G0152300 PROTEIN"/>
    <property type="match status" value="1"/>
</dbReference>
<dbReference type="PANTHER" id="PTHR45647:SF18">
    <property type="entry name" value="U-BOX DOMAIN-CONTAINING PROTEIN 33"/>
    <property type="match status" value="1"/>
</dbReference>
<keyword evidence="6" id="KW-1185">Reference proteome</keyword>
<dbReference type="Gramene" id="Zm00001eb087310_T001">
    <property type="protein sequence ID" value="Zm00001eb087310_P001"/>
    <property type="gene ID" value="Zm00001eb087310"/>
</dbReference>
<sequence>MPLAEHELASAATTSALGVAFGVRLLVALSRSRALKPLAAATSAAPCRSRRCRRPLFLLPLSFVAADHEQIRDKLLSKLKLRQQEGCGSHGEDKLSQRKLSASLKENNFCIPEHVDQFSMSQIRKATRRLSSKNLIGQGGYGPVYKGNLGGMPVAIKILKPRGSQGFPEFLQEMVVLSRLEHPHIVKLIGVCPESCSLVYEHLCNGTLLDRLKQGGLQWEDRIRILTEQRSALVYLHSSRPNAIIHADLKLNNILLDAGDVSRLGDFGTARVVPVKPLEEETIIRRTVPMGTMGYIDPVFLMTGKLTTASDVYAFGVVILQLLTGLDDLNIVEQVRVAVKMHAVNTVLDPSAGTWPKKPTGQLLKLALRCCSWERKRRPAITSKTKWRSLHTLRAMSTSANKTQK</sequence>